<dbReference type="InParanoid" id="E5R3R8"/>
<keyword evidence="2" id="KW-1185">Reference proteome</keyword>
<dbReference type="OrthoDB" id="10536012at2759"/>
<proteinExistence type="predicted"/>
<organism evidence="2">
    <name type="scientific">Arthroderma gypseum (strain ATCC MYA-4604 / CBS 118893)</name>
    <name type="common">Microsporum gypseum</name>
    <dbReference type="NCBI Taxonomy" id="535722"/>
    <lineage>
        <taxon>Eukaryota</taxon>
        <taxon>Fungi</taxon>
        <taxon>Dikarya</taxon>
        <taxon>Ascomycota</taxon>
        <taxon>Pezizomycotina</taxon>
        <taxon>Eurotiomycetes</taxon>
        <taxon>Eurotiomycetidae</taxon>
        <taxon>Onygenales</taxon>
        <taxon>Arthrodermataceae</taxon>
        <taxon>Nannizzia</taxon>
    </lineage>
</organism>
<dbReference type="GeneID" id="10032252"/>
<evidence type="ECO:0000313" key="2">
    <source>
        <dbReference type="Proteomes" id="UP000002669"/>
    </source>
</evidence>
<dbReference type="Proteomes" id="UP000002669">
    <property type="component" value="Unassembled WGS sequence"/>
</dbReference>
<dbReference type="EMBL" id="DS989822">
    <property type="protein sequence ID" value="EFQ97978.1"/>
    <property type="molecule type" value="Genomic_DNA"/>
</dbReference>
<gene>
    <name evidence="1" type="ORF">MGYG_01014</name>
</gene>
<protein>
    <submittedName>
        <fullName evidence="1">Uncharacterized protein</fullName>
    </submittedName>
</protein>
<dbReference type="HOGENOM" id="CLU_1481614_0_0_1"/>
<evidence type="ECO:0000313" key="1">
    <source>
        <dbReference type="EMBL" id="EFQ97978.1"/>
    </source>
</evidence>
<sequence length="182" mass="20892">MGRNSVLDQSSTSHKSVVFSSHFLRPSQVETERMHRWEQKKRKVEISEKIVLGGDMLPLWRRLRLWYASCVISTSSHASTQQIYINAKEDYEYLLSCMSRDARSLTRIGSCHTSAGAQGKETRMQTCGTRRKLELNMISPSKGRRITVKSRCYSGCRVALVRVNYILDKMFPPTKKSKSPKD</sequence>
<dbReference type="AlphaFoldDB" id="E5R3R8"/>
<name>E5R3R8_ARTGP</name>
<accession>E5R3R8</accession>
<dbReference type="RefSeq" id="XP_003176930.1">
    <property type="nucleotide sequence ID" value="XM_003176882.1"/>
</dbReference>
<dbReference type="VEuPathDB" id="FungiDB:MGYG_01014"/>
<reference evidence="2" key="1">
    <citation type="journal article" date="2012" name="MBio">
        <title>Comparative genome analysis of Trichophyton rubrum and related dermatophytes reveals candidate genes involved in infection.</title>
        <authorList>
            <person name="Martinez D.A."/>
            <person name="Oliver B.G."/>
            <person name="Graeser Y."/>
            <person name="Goldberg J.M."/>
            <person name="Li W."/>
            <person name="Martinez-Rossi N.M."/>
            <person name="Monod M."/>
            <person name="Shelest E."/>
            <person name="Barton R.C."/>
            <person name="Birch E."/>
            <person name="Brakhage A.A."/>
            <person name="Chen Z."/>
            <person name="Gurr S.J."/>
            <person name="Heiman D."/>
            <person name="Heitman J."/>
            <person name="Kosti I."/>
            <person name="Rossi A."/>
            <person name="Saif S."/>
            <person name="Samalova M."/>
            <person name="Saunders C.W."/>
            <person name="Shea T."/>
            <person name="Summerbell R.C."/>
            <person name="Xu J."/>
            <person name="Young S."/>
            <person name="Zeng Q."/>
            <person name="Birren B.W."/>
            <person name="Cuomo C.A."/>
            <person name="White T.C."/>
        </authorList>
    </citation>
    <scope>NUCLEOTIDE SEQUENCE [LARGE SCALE GENOMIC DNA]</scope>
    <source>
        <strain evidence="2">ATCC MYA-4604 / CBS 118893</strain>
    </source>
</reference>